<evidence type="ECO:0000313" key="4">
    <source>
        <dbReference type="EMBL" id="CDX26979.1"/>
    </source>
</evidence>
<keyword evidence="5" id="KW-1185">Reference proteome</keyword>
<dbReference type="InterPro" id="IPR036366">
    <property type="entry name" value="PGBDSf"/>
</dbReference>
<evidence type="ECO:0000259" key="3">
    <source>
        <dbReference type="Pfam" id="PF13406"/>
    </source>
</evidence>
<evidence type="ECO:0000259" key="2">
    <source>
        <dbReference type="Pfam" id="PF01471"/>
    </source>
</evidence>
<dbReference type="Gene3D" id="1.10.530.10">
    <property type="match status" value="1"/>
</dbReference>
<feature type="chain" id="PRO_5001854475" evidence="1">
    <location>
        <begin position="23"/>
        <end position="392"/>
    </location>
</feature>
<dbReference type="Gene3D" id="1.10.8.350">
    <property type="entry name" value="Bacterial muramidase"/>
    <property type="match status" value="1"/>
</dbReference>
<dbReference type="STRING" id="69974.MPLDJ20_120771"/>
<dbReference type="Gene3D" id="1.10.101.10">
    <property type="entry name" value="PGBD-like superfamily/PGBD"/>
    <property type="match status" value="1"/>
</dbReference>
<dbReference type="InterPro" id="IPR043426">
    <property type="entry name" value="MltB-like"/>
</dbReference>
<organism evidence="4 5">
    <name type="scientific">Mesorhizobium plurifarium</name>
    <dbReference type="NCBI Taxonomy" id="69974"/>
    <lineage>
        <taxon>Bacteria</taxon>
        <taxon>Pseudomonadati</taxon>
        <taxon>Pseudomonadota</taxon>
        <taxon>Alphaproteobacteria</taxon>
        <taxon>Hyphomicrobiales</taxon>
        <taxon>Phyllobacteriaceae</taxon>
        <taxon>Mesorhizobium</taxon>
    </lineage>
</organism>
<dbReference type="Proteomes" id="UP000045285">
    <property type="component" value="Unassembled WGS sequence"/>
</dbReference>
<feature type="signal peptide" evidence="1">
    <location>
        <begin position="1"/>
        <end position="22"/>
    </location>
</feature>
<dbReference type="InterPro" id="IPR023346">
    <property type="entry name" value="Lysozyme-like_dom_sf"/>
</dbReference>
<evidence type="ECO:0000256" key="1">
    <source>
        <dbReference type="SAM" id="SignalP"/>
    </source>
</evidence>
<protein>
    <submittedName>
        <fullName evidence="4">Putative transglycolase</fullName>
    </submittedName>
</protein>
<dbReference type="Pfam" id="PF01471">
    <property type="entry name" value="PG_binding_1"/>
    <property type="match status" value="1"/>
</dbReference>
<sequence>MRLRVEILAALFLGASALPVAAQECGGDFEAWKQAVAAEAKAAGVGATGLDALEDATIDERALARDRAQGVFTQTFTEFANRMISAYRLKQGAANLKKYADVFDRADKEFGVQPAIIAAFWGLETDFGAVQGDFHTLNALVTLSHDCRRPQLFRQQLVPLLTLIDRGVLPAEVKGAWAGEIGQTQILPTDYLAKGVDGDGDGKVDLRNSVPDVIMTTANKIMSRGWKRDQPWVQEVRVPDEMPWDQTGRTNKLPLSQWAQWGVTEPNGNPLIDNGLKAGLALPMGRKGPAFLTYDNFDVYLEWNQSFTYALTAAVLATRLAGAPQFDPRTPEQGLSGDQMKALQTKLEAKGYDVGTVDGILGTNTREAIRKEQARLGLPVDGWPTPELLAKL</sequence>
<dbReference type="GO" id="GO:0008933">
    <property type="term" value="F:peptidoglycan lytic transglycosylase activity"/>
    <property type="evidence" value="ECO:0007669"/>
    <property type="project" value="TreeGrafter"/>
</dbReference>
<dbReference type="SUPFAM" id="SSF53955">
    <property type="entry name" value="Lysozyme-like"/>
    <property type="match status" value="1"/>
</dbReference>
<dbReference type="SUPFAM" id="SSF47090">
    <property type="entry name" value="PGBD-like"/>
    <property type="match status" value="1"/>
</dbReference>
<dbReference type="InterPro" id="IPR031304">
    <property type="entry name" value="SLT_2"/>
</dbReference>
<feature type="domain" description="Peptidoglycan binding-like" evidence="2">
    <location>
        <begin position="336"/>
        <end position="392"/>
    </location>
</feature>
<dbReference type="InterPro" id="IPR036365">
    <property type="entry name" value="PGBD-like_sf"/>
</dbReference>
<dbReference type="EMBL" id="CCMZ01000056">
    <property type="protein sequence ID" value="CDX26979.1"/>
    <property type="molecule type" value="Genomic_DNA"/>
</dbReference>
<proteinExistence type="predicted"/>
<keyword evidence="1" id="KW-0732">Signal</keyword>
<accession>A0A090EAG9</accession>
<feature type="domain" description="Transglycosylase SLT" evidence="3">
    <location>
        <begin position="29"/>
        <end position="317"/>
    </location>
</feature>
<gene>
    <name evidence="4" type="ORF">MPL3356_60650</name>
</gene>
<dbReference type="PANTHER" id="PTHR30163">
    <property type="entry name" value="MEMBRANE-BOUND LYTIC MUREIN TRANSGLYCOSYLASE B"/>
    <property type="match status" value="1"/>
</dbReference>
<dbReference type="PANTHER" id="PTHR30163:SF8">
    <property type="entry name" value="LYTIC MUREIN TRANSGLYCOSYLASE"/>
    <property type="match status" value="1"/>
</dbReference>
<dbReference type="NCBIfam" id="TIGR02283">
    <property type="entry name" value="MltB_2"/>
    <property type="match status" value="1"/>
</dbReference>
<dbReference type="Pfam" id="PF13406">
    <property type="entry name" value="SLT_2"/>
    <property type="match status" value="1"/>
</dbReference>
<name>A0A090EAG9_MESPL</name>
<dbReference type="InterPro" id="IPR011970">
    <property type="entry name" value="MltB_2"/>
</dbReference>
<reference evidence="5" key="1">
    <citation type="submission" date="2014-08" db="EMBL/GenBank/DDBJ databases">
        <authorList>
            <person name="Moulin L."/>
        </authorList>
    </citation>
    <scope>NUCLEOTIDE SEQUENCE [LARGE SCALE GENOMIC DNA]</scope>
</reference>
<dbReference type="InterPro" id="IPR002477">
    <property type="entry name" value="Peptidoglycan-bd-like"/>
</dbReference>
<dbReference type="GO" id="GO:0009253">
    <property type="term" value="P:peptidoglycan catabolic process"/>
    <property type="evidence" value="ECO:0007669"/>
    <property type="project" value="TreeGrafter"/>
</dbReference>
<dbReference type="AlphaFoldDB" id="A0A090EAG9"/>
<evidence type="ECO:0000313" key="5">
    <source>
        <dbReference type="Proteomes" id="UP000045285"/>
    </source>
</evidence>